<evidence type="ECO:0000313" key="1">
    <source>
        <dbReference type="EMBL" id="MCD9559764.1"/>
    </source>
</evidence>
<accession>A0ABS8ULK5</accession>
<gene>
    <name evidence="1" type="ORF">HAX54_018016</name>
</gene>
<comment type="caution">
    <text evidence="1">The sequence shown here is derived from an EMBL/GenBank/DDBJ whole genome shotgun (WGS) entry which is preliminary data.</text>
</comment>
<proteinExistence type="predicted"/>
<keyword evidence="2" id="KW-1185">Reference proteome</keyword>
<dbReference type="EMBL" id="JACEIK010002213">
    <property type="protein sequence ID" value="MCD9559764.1"/>
    <property type="molecule type" value="Genomic_DNA"/>
</dbReference>
<organism evidence="1 2">
    <name type="scientific">Datura stramonium</name>
    <name type="common">Jimsonweed</name>
    <name type="synonym">Common thornapple</name>
    <dbReference type="NCBI Taxonomy" id="4076"/>
    <lineage>
        <taxon>Eukaryota</taxon>
        <taxon>Viridiplantae</taxon>
        <taxon>Streptophyta</taxon>
        <taxon>Embryophyta</taxon>
        <taxon>Tracheophyta</taxon>
        <taxon>Spermatophyta</taxon>
        <taxon>Magnoliopsida</taxon>
        <taxon>eudicotyledons</taxon>
        <taxon>Gunneridae</taxon>
        <taxon>Pentapetalae</taxon>
        <taxon>asterids</taxon>
        <taxon>lamiids</taxon>
        <taxon>Solanales</taxon>
        <taxon>Solanaceae</taxon>
        <taxon>Solanoideae</taxon>
        <taxon>Datureae</taxon>
        <taxon>Datura</taxon>
    </lineage>
</organism>
<evidence type="ECO:0000313" key="2">
    <source>
        <dbReference type="Proteomes" id="UP000823775"/>
    </source>
</evidence>
<reference evidence="1 2" key="1">
    <citation type="journal article" date="2021" name="BMC Genomics">
        <title>Datura genome reveals duplications of psychoactive alkaloid biosynthetic genes and high mutation rate following tissue culture.</title>
        <authorList>
            <person name="Rajewski A."/>
            <person name="Carter-House D."/>
            <person name="Stajich J."/>
            <person name="Litt A."/>
        </authorList>
    </citation>
    <scope>NUCLEOTIDE SEQUENCE [LARGE SCALE GENOMIC DNA]</scope>
    <source>
        <strain evidence="1">AR-01</strain>
    </source>
</reference>
<name>A0ABS8ULK5_DATST</name>
<dbReference type="Proteomes" id="UP000823775">
    <property type="component" value="Unassembled WGS sequence"/>
</dbReference>
<sequence length="115" mass="13469">MIKRGILNNHVVVYEERDVQMRKNESDWFVGILASYLYYTWSKGKVAITDKDTEVAIIDQAKNPEEEDSRAHRELLKLRQQLAEWHRAWVCGLPPPLFPMNNIDNPLNLRLLSHA</sequence>
<protein>
    <submittedName>
        <fullName evidence="1">Uncharacterized protein</fullName>
    </submittedName>
</protein>